<dbReference type="InterPro" id="IPR023370">
    <property type="entry name" value="TrmO-like_N"/>
</dbReference>
<dbReference type="Proteomes" id="UP000809273">
    <property type="component" value="Unassembled WGS sequence"/>
</dbReference>
<evidence type="ECO:0000256" key="1">
    <source>
        <dbReference type="ARBA" id="ARBA00022691"/>
    </source>
</evidence>
<dbReference type="CDD" id="cd09281">
    <property type="entry name" value="UPF0066"/>
    <property type="match status" value="1"/>
</dbReference>
<evidence type="ECO:0000313" key="4">
    <source>
        <dbReference type="EMBL" id="MBN1572074.1"/>
    </source>
</evidence>
<dbReference type="EMBL" id="JAFGIX010000011">
    <property type="protein sequence ID" value="MBN1572074.1"/>
    <property type="molecule type" value="Genomic_DNA"/>
</dbReference>
<comment type="similarity">
    <text evidence="2">Belongs to the tRNA methyltransferase O family.</text>
</comment>
<name>A0A9D8PM21_9DELT</name>
<dbReference type="Gene3D" id="2.40.30.70">
    <property type="entry name" value="YaeB-like"/>
    <property type="match status" value="1"/>
</dbReference>
<reference evidence="4" key="1">
    <citation type="journal article" date="2021" name="Environ. Microbiol.">
        <title>Genomic characterization of three novel Desulfobacterota classes expand the metabolic and phylogenetic diversity of the phylum.</title>
        <authorList>
            <person name="Murphy C.L."/>
            <person name="Biggerstaff J."/>
            <person name="Eichhorn A."/>
            <person name="Ewing E."/>
            <person name="Shahan R."/>
            <person name="Soriano D."/>
            <person name="Stewart S."/>
            <person name="VanMol K."/>
            <person name="Walker R."/>
            <person name="Walters P."/>
            <person name="Elshahed M.S."/>
            <person name="Youssef N.H."/>
        </authorList>
    </citation>
    <scope>NUCLEOTIDE SEQUENCE</scope>
    <source>
        <strain evidence="4">Zod_Metabat.24</strain>
    </source>
</reference>
<dbReference type="InterPro" id="IPR036413">
    <property type="entry name" value="YaeB-like_sf"/>
</dbReference>
<dbReference type="InterPro" id="IPR040372">
    <property type="entry name" value="YaeB-like"/>
</dbReference>
<keyword evidence="1" id="KW-0949">S-adenosyl-L-methionine</keyword>
<dbReference type="PANTHER" id="PTHR12818:SF0">
    <property type="entry name" value="TRNA (ADENINE(37)-N6)-METHYLTRANSFERASE"/>
    <property type="match status" value="1"/>
</dbReference>
<evidence type="ECO:0000256" key="2">
    <source>
        <dbReference type="ARBA" id="ARBA00033753"/>
    </source>
</evidence>
<accession>A0A9D8PM21</accession>
<dbReference type="PANTHER" id="PTHR12818">
    <property type="entry name" value="TRNA (ADENINE(37)-N6)-METHYLTRANSFERASE"/>
    <property type="match status" value="1"/>
</dbReference>
<dbReference type="PROSITE" id="PS51668">
    <property type="entry name" value="TSAA_2"/>
    <property type="match status" value="1"/>
</dbReference>
<sequence>MIDFKLKQIGTVKSGRKEACLYPEDQDLKIDRELALDQYVEMEVSEIVVDEEYAGCLDGIEEFSHVIVLFLTQFTNEGARRIKRVHPGGFKEFPVKGIFSTRSPVRPNPIGLTVVELLERRENVLVLKGLDAIDDTEVLDIKPFISFLDMPEDPKDPKWILDLFDYIAKEKGRLVEERKRS</sequence>
<feature type="domain" description="TsaA-like" evidence="3">
    <location>
        <begin position="6"/>
        <end position="153"/>
    </location>
</feature>
<dbReference type="SUPFAM" id="SSF118196">
    <property type="entry name" value="YaeB-like"/>
    <property type="match status" value="1"/>
</dbReference>
<proteinExistence type="inferred from homology"/>
<comment type="caution">
    <text evidence="4">The sequence shown here is derived from an EMBL/GenBank/DDBJ whole genome shotgun (WGS) entry which is preliminary data.</text>
</comment>
<dbReference type="AlphaFoldDB" id="A0A9D8PM21"/>
<gene>
    <name evidence="4" type="primary">tsaA</name>
    <name evidence="4" type="ORF">JW984_02640</name>
</gene>
<protein>
    <submittedName>
        <fullName evidence="4">tRNA (N6-threonylcarbamoyladenosine(37)-N6)-methyltransferase TrmO</fullName>
    </submittedName>
</protein>
<dbReference type="Pfam" id="PF01980">
    <property type="entry name" value="TrmO_N"/>
    <property type="match status" value="1"/>
</dbReference>
<dbReference type="InterPro" id="IPR036414">
    <property type="entry name" value="YaeB_N_sf"/>
</dbReference>
<evidence type="ECO:0000259" key="3">
    <source>
        <dbReference type="PROSITE" id="PS51668"/>
    </source>
</evidence>
<dbReference type="NCBIfam" id="TIGR00104">
    <property type="entry name" value="tRNA_TsaA"/>
    <property type="match status" value="1"/>
</dbReference>
<organism evidence="4 5">
    <name type="scientific">Candidatus Zymogenus saltonus</name>
    <dbReference type="NCBI Taxonomy" id="2844893"/>
    <lineage>
        <taxon>Bacteria</taxon>
        <taxon>Deltaproteobacteria</taxon>
        <taxon>Candidatus Zymogenia</taxon>
        <taxon>Candidatus Zymogeniales</taxon>
        <taxon>Candidatus Zymogenaceae</taxon>
        <taxon>Candidatus Zymogenus</taxon>
    </lineage>
</organism>
<evidence type="ECO:0000313" key="5">
    <source>
        <dbReference type="Proteomes" id="UP000809273"/>
    </source>
</evidence>
<reference evidence="4" key="2">
    <citation type="submission" date="2021-01" db="EMBL/GenBank/DDBJ databases">
        <authorList>
            <person name="Hahn C.R."/>
            <person name="Youssef N.H."/>
            <person name="Elshahed M."/>
        </authorList>
    </citation>
    <scope>NUCLEOTIDE SEQUENCE</scope>
    <source>
        <strain evidence="4">Zod_Metabat.24</strain>
    </source>
</reference>